<dbReference type="Proteomes" id="UP000248897">
    <property type="component" value="Chromosome 1"/>
</dbReference>
<proteinExistence type="predicted"/>
<keyword evidence="1" id="KW-0676">Redox-active center</keyword>
<dbReference type="NCBIfam" id="TIGR02174">
    <property type="entry name" value="CXXU_selWTH"/>
    <property type="match status" value="1"/>
</dbReference>
<gene>
    <name evidence="2" type="ORF">I6G64_00090</name>
    <name evidence="3" type="ORF">NCTC12961_02969</name>
</gene>
<dbReference type="Proteomes" id="UP000594967">
    <property type="component" value="Chromosome"/>
</dbReference>
<name>A0A2X4UJ30_SERPL</name>
<dbReference type="InterPro" id="IPR011893">
    <property type="entry name" value="Selenoprotein_Rdx-typ"/>
</dbReference>
<organism evidence="3 4">
    <name type="scientific">Serratia plymuthica</name>
    <dbReference type="NCBI Taxonomy" id="82996"/>
    <lineage>
        <taxon>Bacteria</taxon>
        <taxon>Pseudomonadati</taxon>
        <taxon>Pseudomonadota</taxon>
        <taxon>Gammaproteobacteria</taxon>
        <taxon>Enterobacterales</taxon>
        <taxon>Yersiniaceae</taxon>
        <taxon>Serratia</taxon>
    </lineage>
</organism>
<protein>
    <submittedName>
        <fullName evidence="2">SelT/SelW/SelH family protein</fullName>
    </submittedName>
    <submittedName>
        <fullName evidence="3">Uncharacterized protein conserved in bacteria</fullName>
    </submittedName>
</protein>
<evidence type="ECO:0000313" key="5">
    <source>
        <dbReference type="Proteomes" id="UP000594967"/>
    </source>
</evidence>
<dbReference type="EMBL" id="LS483469">
    <property type="protein sequence ID" value="SQI39857.1"/>
    <property type="molecule type" value="Genomic_DNA"/>
</dbReference>
<dbReference type="PANTHER" id="PTHR36417:SF2">
    <property type="entry name" value="SELENOPROTEIN DOMAIN PROTEIN (AFU_ORTHOLOGUE AFUA_1G05220)"/>
    <property type="match status" value="1"/>
</dbReference>
<dbReference type="InterPro" id="IPR036249">
    <property type="entry name" value="Thioredoxin-like_sf"/>
</dbReference>
<keyword evidence="5" id="KW-1185">Reference proteome</keyword>
<sequence>MKTSPAVTIHYCSQCNWLLRAAWMAQELLHTFGTDLAAVTLVPGTGGIYEVTVDGFVIWDRKTEGGFPDAAALKQRLRDRCFPERPLGHVDNKGVKS</sequence>
<evidence type="ECO:0000256" key="1">
    <source>
        <dbReference type="ARBA" id="ARBA00023284"/>
    </source>
</evidence>
<dbReference type="SUPFAM" id="SSF52833">
    <property type="entry name" value="Thioredoxin-like"/>
    <property type="match status" value="1"/>
</dbReference>
<evidence type="ECO:0000313" key="3">
    <source>
        <dbReference type="EMBL" id="SQI39857.1"/>
    </source>
</evidence>
<dbReference type="EMBL" id="CP065673">
    <property type="protein sequence ID" value="QPS20877.1"/>
    <property type="molecule type" value="Genomic_DNA"/>
</dbReference>
<dbReference type="RefSeq" id="WP_063198314.1">
    <property type="nucleotide sequence ID" value="NZ_CAMITG010000002.1"/>
</dbReference>
<evidence type="ECO:0000313" key="2">
    <source>
        <dbReference type="EMBL" id="QPS20877.1"/>
    </source>
</evidence>
<evidence type="ECO:0000313" key="4">
    <source>
        <dbReference type="Proteomes" id="UP000248897"/>
    </source>
</evidence>
<dbReference type="AlphaFoldDB" id="A0A2X4UJ30"/>
<dbReference type="Gene3D" id="3.40.30.10">
    <property type="entry name" value="Glutaredoxin"/>
    <property type="match status" value="1"/>
</dbReference>
<reference evidence="2 5" key="2">
    <citation type="submission" date="2020-12" db="EMBL/GenBank/DDBJ databases">
        <title>FDA dAtabase for Regulatory Grade micrObial Sequences (FDA-ARGOS): Supporting development and validation of Infectious Disease Dx tests.</title>
        <authorList>
            <person name="Sproer C."/>
            <person name="Gronow S."/>
            <person name="Severitt S."/>
            <person name="Schroder I."/>
            <person name="Tallon L."/>
            <person name="Sadzewicz L."/>
            <person name="Zhao X."/>
            <person name="Boylan J."/>
            <person name="Ott S."/>
            <person name="Bowen H."/>
            <person name="Vavikolanu K."/>
            <person name="Mehta A."/>
            <person name="Aluvathingal J."/>
            <person name="Nadendla S."/>
            <person name="Lowell S."/>
            <person name="Myers T."/>
            <person name="Yan Y."/>
            <person name="Sichtig H."/>
        </authorList>
    </citation>
    <scope>NUCLEOTIDE SEQUENCE [LARGE SCALE GENOMIC DNA]</scope>
    <source>
        <strain evidence="2 5">FDAARGOS_907</strain>
    </source>
</reference>
<dbReference type="Pfam" id="PF10262">
    <property type="entry name" value="Rdx"/>
    <property type="match status" value="1"/>
</dbReference>
<reference evidence="3 4" key="1">
    <citation type="submission" date="2018-06" db="EMBL/GenBank/DDBJ databases">
        <authorList>
            <consortium name="Pathogen Informatics"/>
            <person name="Doyle S."/>
        </authorList>
    </citation>
    <scope>NUCLEOTIDE SEQUENCE [LARGE SCALE GENOMIC DNA]</scope>
    <source>
        <strain evidence="3 4">NCTC12961</strain>
    </source>
</reference>
<dbReference type="PANTHER" id="PTHR36417">
    <property type="entry name" value="SELENOPROTEIN DOMAIN PROTEIN (AFU_ORTHOLOGUE AFUA_1G05220)"/>
    <property type="match status" value="1"/>
</dbReference>
<accession>A0A2X4UJ30</accession>